<organism evidence="1 2">
    <name type="scientific">Coemansia aciculifera</name>
    <dbReference type="NCBI Taxonomy" id="417176"/>
    <lineage>
        <taxon>Eukaryota</taxon>
        <taxon>Fungi</taxon>
        <taxon>Fungi incertae sedis</taxon>
        <taxon>Zoopagomycota</taxon>
        <taxon>Kickxellomycotina</taxon>
        <taxon>Kickxellomycetes</taxon>
        <taxon>Kickxellales</taxon>
        <taxon>Kickxellaceae</taxon>
        <taxon>Coemansia</taxon>
    </lineage>
</organism>
<dbReference type="EMBL" id="JANBVB010000008">
    <property type="protein sequence ID" value="KAJ2900254.1"/>
    <property type="molecule type" value="Genomic_DNA"/>
</dbReference>
<keyword evidence="2" id="KW-1185">Reference proteome</keyword>
<name>A0ACC1M9G9_9FUNG</name>
<reference evidence="1" key="1">
    <citation type="submission" date="2022-07" db="EMBL/GenBank/DDBJ databases">
        <title>Phylogenomic reconstructions and comparative analyses of Kickxellomycotina fungi.</title>
        <authorList>
            <person name="Reynolds N.K."/>
            <person name="Stajich J.E."/>
            <person name="Barry K."/>
            <person name="Grigoriev I.V."/>
            <person name="Crous P."/>
            <person name="Smith M.E."/>
        </authorList>
    </citation>
    <scope>NUCLEOTIDE SEQUENCE</scope>
    <source>
        <strain evidence="1">CBS 190363</strain>
    </source>
</reference>
<protein>
    <submittedName>
        <fullName evidence="1">Uncharacterized protein</fullName>
    </submittedName>
</protein>
<evidence type="ECO:0000313" key="1">
    <source>
        <dbReference type="EMBL" id="KAJ2900254.1"/>
    </source>
</evidence>
<comment type="caution">
    <text evidence="1">The sequence shown here is derived from an EMBL/GenBank/DDBJ whole genome shotgun (WGS) entry which is preliminary data.</text>
</comment>
<dbReference type="Proteomes" id="UP001139981">
    <property type="component" value="Unassembled WGS sequence"/>
</dbReference>
<sequence>MANNNDRDTQITDSEDKVLSMRDMPTIFCLESNCTRARDWLIHVPNAPAAWTVGGVALVLSGLLLMSTIGWRNPGFLDGVLAMLEVALSLFLRASIGYATSSGAATAMYRASMFFNYHAGIQLCHLLTTMVFNLSAHFDPRITSKQTFAKGVSRLLSLCLLALTVAAVVVMFNGDPEHATSAGLHMIQAAVFIVLIVSLAMAMAAAQIVSRDGAVNYRKHIVSAILPLLALALWAVFMASRTLVSLDNVARSSEIAFYFLNYAPLLMIGGIMVLLNSPRIFNFEKAYN</sequence>
<evidence type="ECO:0000313" key="2">
    <source>
        <dbReference type="Proteomes" id="UP001139981"/>
    </source>
</evidence>
<accession>A0ACC1M9G9</accession>
<proteinExistence type="predicted"/>
<gene>
    <name evidence="1" type="ORF">IWW38_000598</name>
</gene>